<evidence type="ECO:0000313" key="2">
    <source>
        <dbReference type="EMBL" id="MFC6357042.1"/>
    </source>
</evidence>
<dbReference type="RefSeq" id="WP_386732399.1">
    <property type="nucleotide sequence ID" value="NZ_JBHSTP010000003.1"/>
</dbReference>
<gene>
    <name evidence="2" type="ORF">ACFQB0_13090</name>
</gene>
<accession>A0ABW1VHQ7</accession>
<dbReference type="InterPro" id="IPR010310">
    <property type="entry name" value="T7SS_ESAT-6-like"/>
</dbReference>
<reference evidence="3" key="1">
    <citation type="journal article" date="2019" name="Int. J. Syst. Evol. Microbiol.">
        <title>The Global Catalogue of Microorganisms (GCM) 10K type strain sequencing project: providing services to taxonomists for standard genome sequencing and annotation.</title>
        <authorList>
            <consortium name="The Broad Institute Genomics Platform"/>
            <consortium name="The Broad Institute Genome Sequencing Center for Infectious Disease"/>
            <person name="Wu L."/>
            <person name="Ma J."/>
        </authorList>
    </citation>
    <scope>NUCLEOTIDE SEQUENCE [LARGE SCALE GENOMIC DNA]</scope>
    <source>
        <strain evidence="3">CCUG 43304</strain>
    </source>
</reference>
<comment type="similarity">
    <text evidence="1">Belongs to the WXG100 family.</text>
</comment>
<name>A0ABW1VHQ7_9MICO</name>
<dbReference type="Proteomes" id="UP001596306">
    <property type="component" value="Unassembled WGS sequence"/>
</dbReference>
<dbReference type="EMBL" id="JBHSTP010000003">
    <property type="protein sequence ID" value="MFC6357042.1"/>
    <property type="molecule type" value="Genomic_DNA"/>
</dbReference>
<protein>
    <recommendedName>
        <fullName evidence="1">ESAT-6-like protein</fullName>
    </recommendedName>
</protein>
<organism evidence="2 3">
    <name type="scientific">Luethyella okanaganae</name>
    <dbReference type="NCBI Taxonomy" id="69372"/>
    <lineage>
        <taxon>Bacteria</taxon>
        <taxon>Bacillati</taxon>
        <taxon>Actinomycetota</taxon>
        <taxon>Actinomycetes</taxon>
        <taxon>Micrococcales</taxon>
        <taxon>Microbacteriaceae</taxon>
        <taxon>Luethyella</taxon>
    </lineage>
</organism>
<evidence type="ECO:0000256" key="1">
    <source>
        <dbReference type="RuleBase" id="RU362001"/>
    </source>
</evidence>
<proteinExistence type="inferred from homology"/>
<dbReference type="InterPro" id="IPR036689">
    <property type="entry name" value="ESAT-6-like_sf"/>
</dbReference>
<sequence>MTRYTVDSDEVLTTTTAVHGCIDRIRAETSGLTSLVANLQGSWTGQAASAFQAAASEWRAVQQQLEESLCALNRSLGAAGQHYADIEQANANLFAR</sequence>
<keyword evidence="3" id="KW-1185">Reference proteome</keyword>
<dbReference type="NCBIfam" id="TIGR03930">
    <property type="entry name" value="WXG100_ESAT6"/>
    <property type="match status" value="1"/>
</dbReference>
<comment type="caution">
    <text evidence="2">The sequence shown here is derived from an EMBL/GenBank/DDBJ whole genome shotgun (WGS) entry which is preliminary data.</text>
</comment>
<dbReference type="Pfam" id="PF06013">
    <property type="entry name" value="WXG100"/>
    <property type="match status" value="1"/>
</dbReference>
<dbReference type="Gene3D" id="1.10.287.1060">
    <property type="entry name" value="ESAT-6-like"/>
    <property type="match status" value="1"/>
</dbReference>
<evidence type="ECO:0000313" key="3">
    <source>
        <dbReference type="Proteomes" id="UP001596306"/>
    </source>
</evidence>
<dbReference type="SUPFAM" id="SSF140453">
    <property type="entry name" value="EsxAB dimer-like"/>
    <property type="match status" value="1"/>
</dbReference>